<evidence type="ECO:0000256" key="1">
    <source>
        <dbReference type="SAM" id="MobiDB-lite"/>
    </source>
</evidence>
<dbReference type="Gene3D" id="3.40.50.720">
    <property type="entry name" value="NAD(P)-binding Rossmann-like Domain"/>
    <property type="match status" value="1"/>
</dbReference>
<sequence length="563" mass="63568">MPHTTTQDQSPTEGQSLQDVLSNNGSNTEKAPVRFLLIGVGPHAKRTYVPHLKGLEEEGRATLVAAVDVQENQDSITEYQQKTFPNVELHFVPFFTTEMPTYVALKMSQLVKRLNVSFVIIATEPLAHTAYGLWALAAGLNIIMDKPVSTRKNVCTSLDEAYGIADDYNILYDAYLNLQRYKETCFLVNSHRRYHPGFQFTLQKIADIKEKTGCPVTNINTTHCDGQWRMPTEIVDQRYHTYNMGYGKVSHSGYHFLDTVYQFMKAGFTQEKRPDQIEVVSSFVQPNGFLMQLNTSDYQKLFGLDEYGKTCKYSDEELKALYASFGEIDASIQVTFLREGEAIALAVINLQHNGFARRHWLLPPSDLYKGNGRVKHELHEIKSGPFQTLAINSKQANDKHDRSRPSNAKLGSDNHFEIQVFRNCDMLDEAEPLRTFTVSDIDEEFRSKTPGLLSENVKRGILEEAVDYTEGVKGLDDLRSNLADHSVPCHVMSAIYISHIRRKAGFSPIVNVELDYRNGNIPQASIAREQSSSSSSVSVTTIEPMLKGIEYNTLRGIEMIAKR</sequence>
<dbReference type="AlphaFoldDB" id="A0AAN6M313"/>
<evidence type="ECO:0000259" key="2">
    <source>
        <dbReference type="Pfam" id="PF01408"/>
    </source>
</evidence>
<dbReference type="Pfam" id="PF01408">
    <property type="entry name" value="GFO_IDH_MocA"/>
    <property type="match status" value="1"/>
</dbReference>
<dbReference type="EMBL" id="WVTA01000004">
    <property type="protein sequence ID" value="KAK3214335.1"/>
    <property type="molecule type" value="Genomic_DNA"/>
</dbReference>
<reference evidence="3 4" key="1">
    <citation type="submission" date="2021-02" db="EMBL/GenBank/DDBJ databases">
        <title>Genome assembly of Pseudopithomyces chartarum.</title>
        <authorList>
            <person name="Jauregui R."/>
            <person name="Singh J."/>
            <person name="Voisey C."/>
        </authorList>
    </citation>
    <scope>NUCLEOTIDE SEQUENCE [LARGE SCALE GENOMIC DNA]</scope>
    <source>
        <strain evidence="3 4">AGR01</strain>
    </source>
</reference>
<dbReference type="InterPro" id="IPR051450">
    <property type="entry name" value="Gfo/Idh/MocA_Oxidoreductases"/>
</dbReference>
<dbReference type="SUPFAM" id="SSF51735">
    <property type="entry name" value="NAD(P)-binding Rossmann-fold domains"/>
    <property type="match status" value="1"/>
</dbReference>
<accession>A0AAN6M313</accession>
<proteinExistence type="predicted"/>
<dbReference type="InterPro" id="IPR000683">
    <property type="entry name" value="Gfo/Idh/MocA-like_OxRdtase_N"/>
</dbReference>
<organism evidence="3 4">
    <name type="scientific">Pseudopithomyces chartarum</name>
    <dbReference type="NCBI Taxonomy" id="1892770"/>
    <lineage>
        <taxon>Eukaryota</taxon>
        <taxon>Fungi</taxon>
        <taxon>Dikarya</taxon>
        <taxon>Ascomycota</taxon>
        <taxon>Pezizomycotina</taxon>
        <taxon>Dothideomycetes</taxon>
        <taxon>Pleosporomycetidae</taxon>
        <taxon>Pleosporales</taxon>
        <taxon>Massarineae</taxon>
        <taxon>Didymosphaeriaceae</taxon>
        <taxon>Pseudopithomyces</taxon>
    </lineage>
</organism>
<dbReference type="Proteomes" id="UP001280581">
    <property type="component" value="Unassembled WGS sequence"/>
</dbReference>
<feature type="region of interest" description="Disordered" evidence="1">
    <location>
        <begin position="1"/>
        <end position="26"/>
    </location>
</feature>
<gene>
    <name evidence="3" type="ORF">GRF29_28g2778102</name>
</gene>
<evidence type="ECO:0000313" key="3">
    <source>
        <dbReference type="EMBL" id="KAK3214335.1"/>
    </source>
</evidence>
<evidence type="ECO:0000313" key="4">
    <source>
        <dbReference type="Proteomes" id="UP001280581"/>
    </source>
</evidence>
<dbReference type="GO" id="GO:0000166">
    <property type="term" value="F:nucleotide binding"/>
    <property type="evidence" value="ECO:0007669"/>
    <property type="project" value="InterPro"/>
</dbReference>
<feature type="domain" description="Gfo/Idh/MocA-like oxidoreductase N-terminal" evidence="2">
    <location>
        <begin position="34"/>
        <end position="158"/>
    </location>
</feature>
<dbReference type="InterPro" id="IPR036291">
    <property type="entry name" value="NAD(P)-bd_dom_sf"/>
</dbReference>
<protein>
    <recommendedName>
        <fullName evidence="2">Gfo/Idh/MocA-like oxidoreductase N-terminal domain-containing protein</fullName>
    </recommendedName>
</protein>
<dbReference type="PANTHER" id="PTHR43377:SF1">
    <property type="entry name" value="BILIVERDIN REDUCTASE A"/>
    <property type="match status" value="1"/>
</dbReference>
<comment type="caution">
    <text evidence="3">The sequence shown here is derived from an EMBL/GenBank/DDBJ whole genome shotgun (WGS) entry which is preliminary data.</text>
</comment>
<name>A0AAN6M313_9PLEO</name>
<keyword evidence="4" id="KW-1185">Reference proteome</keyword>
<dbReference type="PANTHER" id="PTHR43377">
    <property type="entry name" value="BILIVERDIN REDUCTASE A"/>
    <property type="match status" value="1"/>
</dbReference>